<evidence type="ECO:0000256" key="1">
    <source>
        <dbReference type="SAM" id="MobiDB-lite"/>
    </source>
</evidence>
<evidence type="ECO:0000313" key="2">
    <source>
        <dbReference type="EMBL" id="KAH6601124.1"/>
    </source>
</evidence>
<dbReference type="Proteomes" id="UP001648503">
    <property type="component" value="Unassembled WGS sequence"/>
</dbReference>
<feature type="region of interest" description="Disordered" evidence="1">
    <location>
        <begin position="23"/>
        <end position="80"/>
    </location>
</feature>
<organism evidence="2 3">
    <name type="scientific">Batrachochytrium salamandrivorans</name>
    <dbReference type="NCBI Taxonomy" id="1357716"/>
    <lineage>
        <taxon>Eukaryota</taxon>
        <taxon>Fungi</taxon>
        <taxon>Fungi incertae sedis</taxon>
        <taxon>Chytridiomycota</taxon>
        <taxon>Chytridiomycota incertae sedis</taxon>
        <taxon>Chytridiomycetes</taxon>
        <taxon>Rhizophydiales</taxon>
        <taxon>Rhizophydiales incertae sedis</taxon>
        <taxon>Batrachochytrium</taxon>
    </lineage>
</organism>
<evidence type="ECO:0000313" key="3">
    <source>
        <dbReference type="Proteomes" id="UP001648503"/>
    </source>
</evidence>
<keyword evidence="3" id="KW-1185">Reference proteome</keyword>
<dbReference type="EMBL" id="JAFCIX010000017">
    <property type="protein sequence ID" value="KAH6601124.1"/>
    <property type="molecule type" value="Genomic_DNA"/>
</dbReference>
<accession>A0ABQ8FN44</accession>
<comment type="caution">
    <text evidence="2">The sequence shown here is derived from an EMBL/GenBank/DDBJ whole genome shotgun (WGS) entry which is preliminary data.</text>
</comment>
<feature type="compositionally biased region" description="Low complexity" evidence="1">
    <location>
        <begin position="50"/>
        <end position="80"/>
    </location>
</feature>
<name>A0ABQ8FN44_9FUNG</name>
<protein>
    <submittedName>
        <fullName evidence="2">Uncharacterized protein</fullName>
    </submittedName>
</protein>
<reference evidence="2 3" key="1">
    <citation type="submission" date="2021-02" db="EMBL/GenBank/DDBJ databases">
        <title>Variation within the Batrachochytrium salamandrivorans European outbreak.</title>
        <authorList>
            <person name="Kelly M."/>
            <person name="Pasmans F."/>
            <person name="Shea T.P."/>
            <person name="Munoz J.F."/>
            <person name="Carranza S."/>
            <person name="Cuomo C.A."/>
            <person name="Martel A."/>
        </authorList>
    </citation>
    <scope>NUCLEOTIDE SEQUENCE [LARGE SCALE GENOMIC DNA]</scope>
    <source>
        <strain evidence="2 3">AMFP18/2</strain>
    </source>
</reference>
<sequence length="348" mass="38521">MGSNLSRRVYPDTTSITSKQALLSARTDQNGACSRPLQSHMSIDRGDSSQQQQPLMYHHYQQHPHQSQNLAQQQQQQQQQHLLYNQNPLQHPTSLPPINTPFPESSLDHADTQLTANRIRCLEDDRNKALVDKRRFAVLLSEVETVSATRCELIRGLEAELQAQANALHIQASAISDLKGSISPLYHAVLAYRNLIQQHITLLDPLVLQMQTLVNAHSPHCLYQSNPPTSPDTAKPGYCIWPSASSLQLSPQYPTDLIKPCNTHTVTPDSFNMASPYTTSVEDQKALLLTDTLSKLIADYIQIAARLKASAATTLYSTDEALNADFISLALNDGLDQSANSGISNFSF</sequence>
<proteinExistence type="predicted"/>
<gene>
    <name evidence="2" type="ORF">BASA50_001802</name>
</gene>
<feature type="compositionally biased region" description="Polar residues" evidence="1">
    <location>
        <begin position="23"/>
        <end position="41"/>
    </location>
</feature>